<comment type="caution">
    <text evidence="2">The sequence shown here is derived from an EMBL/GenBank/DDBJ whole genome shotgun (WGS) entry which is preliminary data.</text>
</comment>
<evidence type="ECO:0008006" key="4">
    <source>
        <dbReference type="Google" id="ProtNLM"/>
    </source>
</evidence>
<evidence type="ECO:0000313" key="3">
    <source>
        <dbReference type="Proteomes" id="UP001596052"/>
    </source>
</evidence>
<keyword evidence="1" id="KW-0732">Signal</keyword>
<name>A0ABW0KYL9_9BACT</name>
<protein>
    <recommendedName>
        <fullName evidence="4">Cytochrome c7-like domain-containing protein</fullName>
    </recommendedName>
</protein>
<evidence type="ECO:0000313" key="2">
    <source>
        <dbReference type="EMBL" id="MFC5457701.1"/>
    </source>
</evidence>
<organism evidence="2 3">
    <name type="scientific">Prosthecobacter fluviatilis</name>
    <dbReference type="NCBI Taxonomy" id="445931"/>
    <lineage>
        <taxon>Bacteria</taxon>
        <taxon>Pseudomonadati</taxon>
        <taxon>Verrucomicrobiota</taxon>
        <taxon>Verrucomicrobiia</taxon>
        <taxon>Verrucomicrobiales</taxon>
        <taxon>Verrucomicrobiaceae</taxon>
        <taxon>Prosthecobacter</taxon>
    </lineage>
</organism>
<dbReference type="EMBL" id="JBHSMQ010000012">
    <property type="protein sequence ID" value="MFC5457701.1"/>
    <property type="molecule type" value="Genomic_DNA"/>
</dbReference>
<dbReference type="Proteomes" id="UP001596052">
    <property type="component" value="Unassembled WGS sequence"/>
</dbReference>
<evidence type="ECO:0000256" key="1">
    <source>
        <dbReference type="SAM" id="SignalP"/>
    </source>
</evidence>
<feature type="chain" id="PRO_5045849881" description="Cytochrome c7-like domain-containing protein" evidence="1">
    <location>
        <begin position="29"/>
        <end position="103"/>
    </location>
</feature>
<sequence length="103" mass="10743">MKTKLIRTTLLGISALSALLLASCQATSAAPRSAVTCSRCHTVHFMSPSMTGTGPKGLVTLKHSDSMSCPDCENKVVAMLKNGSLTTHTCKTCGGTLHHCTGH</sequence>
<feature type="signal peptide" evidence="1">
    <location>
        <begin position="1"/>
        <end position="28"/>
    </location>
</feature>
<gene>
    <name evidence="2" type="ORF">ACFQDI_22725</name>
</gene>
<accession>A0ABW0KYL9</accession>
<dbReference type="RefSeq" id="WP_377171300.1">
    <property type="nucleotide sequence ID" value="NZ_JBHSMQ010000012.1"/>
</dbReference>
<reference evidence="3" key="1">
    <citation type="journal article" date="2019" name="Int. J. Syst. Evol. Microbiol.">
        <title>The Global Catalogue of Microorganisms (GCM) 10K type strain sequencing project: providing services to taxonomists for standard genome sequencing and annotation.</title>
        <authorList>
            <consortium name="The Broad Institute Genomics Platform"/>
            <consortium name="The Broad Institute Genome Sequencing Center for Infectious Disease"/>
            <person name="Wu L."/>
            <person name="Ma J."/>
        </authorList>
    </citation>
    <scope>NUCLEOTIDE SEQUENCE [LARGE SCALE GENOMIC DNA]</scope>
    <source>
        <strain evidence="3">CGMCC 4.1469</strain>
    </source>
</reference>
<dbReference type="PROSITE" id="PS51257">
    <property type="entry name" value="PROKAR_LIPOPROTEIN"/>
    <property type="match status" value="1"/>
</dbReference>
<keyword evidence="3" id="KW-1185">Reference proteome</keyword>
<proteinExistence type="predicted"/>